<organism evidence="1 2">
    <name type="scientific">Salmonella phage SE131</name>
    <dbReference type="NCBI Taxonomy" id="2081631"/>
    <lineage>
        <taxon>Viruses</taxon>
        <taxon>Duplodnaviria</taxon>
        <taxon>Heunggongvirae</taxon>
        <taxon>Uroviricota</taxon>
        <taxon>Caudoviricetes</taxon>
        <taxon>Grimontviridae</taxon>
        <taxon>Moazamivirus</taxon>
        <taxon>Moazamivirus SE131</taxon>
    </lineage>
</organism>
<evidence type="ECO:0000313" key="1">
    <source>
        <dbReference type="EMBL" id="AVJ48227.1"/>
    </source>
</evidence>
<sequence>MSKVQWEVHFVYSYGFEMKSIHKTRAEARAHKKNILQNGSPQTITTADIYKVTILPGLSKMVQEGVYTYKKVR</sequence>
<proteinExistence type="predicted"/>
<reference evidence="1 2" key="1">
    <citation type="submission" date="2018-01" db="EMBL/GenBank/DDBJ databases">
        <title>Draft Genome Sequence of Salmonella Enteritidis Phage SE131.</title>
        <authorList>
            <person name="Kim Y."/>
            <person name="Han B.K."/>
            <person name="Kim H."/>
            <person name="Kim D."/>
        </authorList>
    </citation>
    <scope>NUCLEOTIDE SEQUENCE [LARGE SCALE GENOMIC DNA]</scope>
</reference>
<evidence type="ECO:0000313" key="2">
    <source>
        <dbReference type="Proteomes" id="UP000240649"/>
    </source>
</evidence>
<dbReference type="RefSeq" id="YP_010672076.1">
    <property type="nucleotide sequence ID" value="NC_070974.1"/>
</dbReference>
<dbReference type="KEGG" id="vg:77948346"/>
<protein>
    <submittedName>
        <fullName evidence="1">Uncharacterized protein</fullName>
    </submittedName>
</protein>
<keyword evidence="2" id="KW-1185">Reference proteome</keyword>
<accession>A0A2P1CAI6</accession>
<dbReference type="EMBL" id="MG873442">
    <property type="protein sequence ID" value="AVJ48227.1"/>
    <property type="molecule type" value="Genomic_DNA"/>
</dbReference>
<name>A0A2P1CAI6_9CAUD</name>
<dbReference type="Proteomes" id="UP000240649">
    <property type="component" value="Segment"/>
</dbReference>
<dbReference type="GeneID" id="77948346"/>